<dbReference type="Pfam" id="PF07930">
    <property type="entry name" value="DAP_B"/>
    <property type="match status" value="1"/>
</dbReference>
<keyword evidence="2" id="KW-0031">Aminopeptidase</keyword>
<dbReference type="InterPro" id="IPR002018">
    <property type="entry name" value="CarbesteraseB"/>
</dbReference>
<evidence type="ECO:0000256" key="2">
    <source>
        <dbReference type="ARBA" id="ARBA00022438"/>
    </source>
</evidence>
<sequence length="1080" mass="118523">MAPPLDDVSATESLNATFSNNIYQATEYAPACIGYGSGESDLPLSEDCLYLNVIRPSGYENVSLPVGLWIHGGGFTTGGSRMPGYNLSYIVENSVRIGKPIIGVSIAYRLSGWGFLASQQVSGQGQTNIALRDQRLAMHWTKENIGAFGGDAEKITIWGESAGAASVGFQLTAYNGRDDNLFWAAIMQSCNPIFYFSFDVEAAYQPAYDNLVNLTNCSTAIDTLDCLRHADYQIVNDFFNSTAGSNWQPIFDGDFIARWGSQQLAEGAFVHVPIIDGANSDEGTSFSPVGVNTTQDFASDVTELGKVPGEATGYAGASPSLAESFLPELLAAYPDGPEYWIPGVEELGNTTMNDSRGAMYRRSAAYWGDVRIVANRRGTCEAWTARGIEAYSYRFNTRSTSTPVQAGVPHAEEIPYVFNNTRGLSRSTEPVQDQPQSYQELAILMSSTWASFIHDRDPNSWMRTNETSARWPVYELQDPKEIVWDANVTTLSYVEDDTYRAKGIRFILDHAFAYRRMFFLAIFWLLDLRDLCADSRIRHDGILAAVPHLSRGPGGVVAVVKDDKVLGQHAFGYADLEQRIPMTTKTQFPICSISKQMVCLVMVSLLKRPTPSMAERDCDAAKQFEDELQKLLPNLACGGDDGVTVADLYNMQSGIRDYWALTTLWGAHPDGRFSYLHDAPQALERIKSYHFASGTEYSYSNVNFHVLGRILENVSGHSLGQLLAERLFIPAGMSTASLCPNTNGLPLPIVGYEGNAKTGYFAATNRIEWAGDAGIAASLEDMIAYEKYLNKSLADPESLYATTSQQQKFRDGTLASYGYGLARLKIAGQSAIGHGGALRGFRHGRFQIPGERLSVVVMHNFETAPAVPAEFIVKRLLNISEPEPQTIGVSAAWKGNFLDDDTQLYVGVEEGDREKPGTIAVNYGPGNVGETARLTSETEAKSDSMQLTLEDDILHVKRIDDNRTLRAVRLQAVDKQDLGQSSSENIVGIYRNEECDSTFTVTGDCGSLYGSFDGYLGRGPAWIMRQIGKNNVWALGNPRGLDATPPGDWTVVFNDQEDGSCSSVTVGCWLARKVKYVRVK</sequence>
<dbReference type="Gene3D" id="3.40.50.1820">
    <property type="entry name" value="alpha/beta hydrolase"/>
    <property type="match status" value="1"/>
</dbReference>
<dbReference type="InterPro" id="IPR012338">
    <property type="entry name" value="Beta-lactam/transpept-like"/>
</dbReference>
<dbReference type="InterPro" id="IPR050654">
    <property type="entry name" value="AChE-related_enzymes"/>
</dbReference>
<proteinExistence type="inferred from homology"/>
<name>A0A4T0CWT4_AURPU</name>
<organism evidence="7 8">
    <name type="scientific">Aureobasidium pullulans</name>
    <name type="common">Black yeast</name>
    <name type="synonym">Pullularia pullulans</name>
    <dbReference type="NCBI Taxonomy" id="5580"/>
    <lineage>
        <taxon>Eukaryota</taxon>
        <taxon>Fungi</taxon>
        <taxon>Dikarya</taxon>
        <taxon>Ascomycota</taxon>
        <taxon>Pezizomycotina</taxon>
        <taxon>Dothideomycetes</taxon>
        <taxon>Dothideomycetidae</taxon>
        <taxon>Dothideales</taxon>
        <taxon>Saccotheciaceae</taxon>
        <taxon>Aureobasidium</taxon>
    </lineage>
</organism>
<dbReference type="Pfam" id="PF00144">
    <property type="entry name" value="Beta-lactamase"/>
    <property type="match status" value="1"/>
</dbReference>
<evidence type="ECO:0000259" key="6">
    <source>
        <dbReference type="Pfam" id="PF07930"/>
    </source>
</evidence>
<dbReference type="Pfam" id="PF00135">
    <property type="entry name" value="COesterase"/>
    <property type="match status" value="1"/>
</dbReference>
<reference evidence="7 8" key="1">
    <citation type="submission" date="2018-10" db="EMBL/GenBank/DDBJ databases">
        <title>Fifty Aureobasidium pullulans genomes reveal a recombining polyextremotolerant generalist.</title>
        <authorList>
            <person name="Gostincar C."/>
            <person name="Turk M."/>
            <person name="Zajc J."/>
            <person name="Gunde-Cimerman N."/>
        </authorList>
    </citation>
    <scope>NUCLEOTIDE SEQUENCE [LARGE SCALE GENOMIC DNA]</scope>
    <source>
        <strain evidence="7 8">EXF-3380</strain>
    </source>
</reference>
<dbReference type="InterPro" id="IPR019819">
    <property type="entry name" value="Carboxylesterase_B_CS"/>
</dbReference>
<dbReference type="GO" id="GO:0052689">
    <property type="term" value="F:carboxylic ester hydrolase activity"/>
    <property type="evidence" value="ECO:0007669"/>
    <property type="project" value="TreeGrafter"/>
</dbReference>
<dbReference type="AlphaFoldDB" id="A0A4T0CWT4"/>
<dbReference type="InterPro" id="IPR029058">
    <property type="entry name" value="AB_hydrolase_fold"/>
</dbReference>
<keyword evidence="2" id="KW-0645">Protease</keyword>
<dbReference type="InterPro" id="IPR001466">
    <property type="entry name" value="Beta-lactam-related"/>
</dbReference>
<evidence type="ECO:0000313" key="7">
    <source>
        <dbReference type="EMBL" id="TIA50184.1"/>
    </source>
</evidence>
<dbReference type="InterPro" id="IPR019826">
    <property type="entry name" value="Carboxylesterase_B_AS"/>
</dbReference>
<dbReference type="PANTHER" id="PTHR43918:SF4">
    <property type="entry name" value="CARBOXYLIC ESTER HYDROLASE"/>
    <property type="match status" value="1"/>
</dbReference>
<dbReference type="PROSITE" id="PS00941">
    <property type="entry name" value="CARBOXYLESTERASE_B_2"/>
    <property type="match status" value="1"/>
</dbReference>
<dbReference type="NCBIfam" id="NF009622">
    <property type="entry name" value="PRK13128.1"/>
    <property type="match status" value="1"/>
</dbReference>
<dbReference type="PANTHER" id="PTHR43918">
    <property type="entry name" value="ACETYLCHOLINESTERASE"/>
    <property type="match status" value="1"/>
</dbReference>
<dbReference type="Gene3D" id="3.40.710.10">
    <property type="entry name" value="DD-peptidase/beta-lactamase superfamily"/>
    <property type="match status" value="1"/>
</dbReference>
<gene>
    <name evidence="7" type="ORF">D6C83_04769</name>
</gene>
<dbReference type="PROSITE" id="PS00122">
    <property type="entry name" value="CARBOXYLESTERASE_B_1"/>
    <property type="match status" value="1"/>
</dbReference>
<comment type="similarity">
    <text evidence="1">Belongs to the type-B carboxylesterase/lipase family.</text>
</comment>
<dbReference type="InterPro" id="IPR027279">
    <property type="entry name" value="D_amino_pept/lipop_sf"/>
</dbReference>
<evidence type="ECO:0000259" key="4">
    <source>
        <dbReference type="Pfam" id="PF00135"/>
    </source>
</evidence>
<dbReference type="GO" id="GO:0004177">
    <property type="term" value="F:aminopeptidase activity"/>
    <property type="evidence" value="ECO:0007669"/>
    <property type="project" value="UniProtKB-KW"/>
</dbReference>
<dbReference type="InterPro" id="IPR012856">
    <property type="entry name" value="DAP_B_dom"/>
</dbReference>
<feature type="domain" description="Beta-lactamase-related" evidence="5">
    <location>
        <begin position="552"/>
        <end position="864"/>
    </location>
</feature>
<feature type="domain" description="Carboxylesterase type B" evidence="4">
    <location>
        <begin position="20"/>
        <end position="485"/>
    </location>
</feature>
<dbReference type="Proteomes" id="UP000304947">
    <property type="component" value="Unassembled WGS sequence"/>
</dbReference>
<comment type="caution">
    <text evidence="7">The sequence shown here is derived from an EMBL/GenBank/DDBJ whole genome shotgun (WGS) entry which is preliminary data.</text>
</comment>
<dbReference type="SUPFAM" id="SSF50886">
    <property type="entry name" value="D-aminopeptidase, middle and C-terminal domains"/>
    <property type="match status" value="1"/>
</dbReference>
<dbReference type="SUPFAM" id="SSF53474">
    <property type="entry name" value="alpha/beta-Hydrolases"/>
    <property type="match status" value="1"/>
</dbReference>
<dbReference type="EMBL" id="QZBU01001419">
    <property type="protein sequence ID" value="TIA50184.1"/>
    <property type="molecule type" value="Genomic_DNA"/>
</dbReference>
<keyword evidence="3" id="KW-0378">Hydrolase</keyword>
<evidence type="ECO:0000313" key="8">
    <source>
        <dbReference type="Proteomes" id="UP000304947"/>
    </source>
</evidence>
<evidence type="ECO:0000259" key="5">
    <source>
        <dbReference type="Pfam" id="PF00144"/>
    </source>
</evidence>
<protein>
    <submittedName>
        <fullName evidence="7">Beta-lactamase/transpeptidase-like protein</fullName>
    </submittedName>
</protein>
<evidence type="ECO:0000256" key="3">
    <source>
        <dbReference type="ARBA" id="ARBA00022801"/>
    </source>
</evidence>
<feature type="domain" description="D-aminopeptidase" evidence="6">
    <location>
        <begin position="890"/>
        <end position="1076"/>
    </location>
</feature>
<evidence type="ECO:0000256" key="1">
    <source>
        <dbReference type="ARBA" id="ARBA00005964"/>
    </source>
</evidence>
<dbReference type="SUPFAM" id="SSF56601">
    <property type="entry name" value="beta-lactamase/transpeptidase-like"/>
    <property type="match status" value="1"/>
</dbReference>
<accession>A0A4T0CWT4</accession>
<dbReference type="Gene3D" id="2.40.128.50">
    <property type="match status" value="2"/>
</dbReference>